<dbReference type="GO" id="GO:0005840">
    <property type="term" value="C:ribosome"/>
    <property type="evidence" value="ECO:0007669"/>
    <property type="project" value="UniProtKB-KW"/>
</dbReference>
<dbReference type="InterPro" id="IPR016181">
    <property type="entry name" value="Acyl_CoA_acyltransferase"/>
</dbReference>
<organism evidence="5 6">
    <name type="scientific">Micromonospora pisi</name>
    <dbReference type="NCBI Taxonomy" id="589240"/>
    <lineage>
        <taxon>Bacteria</taxon>
        <taxon>Bacillati</taxon>
        <taxon>Actinomycetota</taxon>
        <taxon>Actinomycetes</taxon>
        <taxon>Micromonosporales</taxon>
        <taxon>Micromonosporaceae</taxon>
        <taxon>Micromonospora</taxon>
    </lineage>
</organism>
<dbReference type="GO" id="GO:0008999">
    <property type="term" value="F:protein-N-terminal-alanine acetyltransferase activity"/>
    <property type="evidence" value="ECO:0007669"/>
    <property type="project" value="TreeGrafter"/>
</dbReference>
<dbReference type="RefSeq" id="WP_121155461.1">
    <property type="nucleotide sequence ID" value="NZ_RBKT01000001.1"/>
</dbReference>
<evidence type="ECO:0000256" key="3">
    <source>
        <dbReference type="ARBA" id="ARBA00038502"/>
    </source>
</evidence>
<dbReference type="InterPro" id="IPR051531">
    <property type="entry name" value="N-acetyltransferase"/>
</dbReference>
<keyword evidence="6" id="KW-1185">Reference proteome</keyword>
<dbReference type="SUPFAM" id="SSF55729">
    <property type="entry name" value="Acyl-CoA N-acyltransferases (Nat)"/>
    <property type="match status" value="1"/>
</dbReference>
<dbReference type="GO" id="GO:0005737">
    <property type="term" value="C:cytoplasm"/>
    <property type="evidence" value="ECO:0007669"/>
    <property type="project" value="TreeGrafter"/>
</dbReference>
<dbReference type="AlphaFoldDB" id="A0A495JG17"/>
<dbReference type="EMBL" id="RBKT01000001">
    <property type="protein sequence ID" value="RKR87009.1"/>
    <property type="molecule type" value="Genomic_DNA"/>
</dbReference>
<keyword evidence="5" id="KW-0689">Ribosomal protein</keyword>
<sequence>MAVTARLVRIEDVPVLADLLQTNREVLAPWDPVRSEDYFTVEGHRVVIDTALEQYERGAALPHVIVDDGRIILNTIVRCPFQSRSLGYWVGTADNGRGVASAAVREIVRVAFQELGLHRVEVGTLLHNVAPQRVLERNGSVRFGIAPNYLNIAGVWQDHTLHQLVAHPDDT</sequence>
<dbReference type="Proteomes" id="UP000277671">
    <property type="component" value="Unassembled WGS sequence"/>
</dbReference>
<gene>
    <name evidence="5" type="ORF">BDK92_1281</name>
</gene>
<protein>
    <submittedName>
        <fullName evidence="5">[SSU ribosomal protein S5P]-alanine acetyltransferase</fullName>
    </submittedName>
</protein>
<dbReference type="PANTHER" id="PTHR43792:SF8">
    <property type="entry name" value="[RIBOSOMAL PROTEIN US5]-ALANINE N-ACETYLTRANSFERASE"/>
    <property type="match status" value="1"/>
</dbReference>
<evidence type="ECO:0000256" key="2">
    <source>
        <dbReference type="ARBA" id="ARBA00023315"/>
    </source>
</evidence>
<dbReference type="OrthoDB" id="5242221at2"/>
<comment type="similarity">
    <text evidence="3">Belongs to the acetyltransferase family. RimJ subfamily.</text>
</comment>
<dbReference type="InterPro" id="IPR000182">
    <property type="entry name" value="GNAT_dom"/>
</dbReference>
<reference evidence="5 6" key="1">
    <citation type="submission" date="2018-10" db="EMBL/GenBank/DDBJ databases">
        <title>Sequencing the genomes of 1000 actinobacteria strains.</title>
        <authorList>
            <person name="Klenk H.-P."/>
        </authorList>
    </citation>
    <scope>NUCLEOTIDE SEQUENCE [LARGE SCALE GENOMIC DNA]</scope>
    <source>
        <strain evidence="5 6">DSM 45175</strain>
    </source>
</reference>
<feature type="domain" description="N-acetyltransferase" evidence="4">
    <location>
        <begin position="6"/>
        <end position="162"/>
    </location>
</feature>
<name>A0A495JG17_9ACTN</name>
<dbReference type="PANTHER" id="PTHR43792">
    <property type="entry name" value="GNAT FAMILY, PUTATIVE (AFU_ORTHOLOGUE AFUA_3G00765)-RELATED-RELATED"/>
    <property type="match status" value="1"/>
</dbReference>
<keyword evidence="1 5" id="KW-0808">Transferase</keyword>
<comment type="caution">
    <text evidence="5">The sequence shown here is derived from an EMBL/GenBank/DDBJ whole genome shotgun (WGS) entry which is preliminary data.</text>
</comment>
<evidence type="ECO:0000259" key="4">
    <source>
        <dbReference type="PROSITE" id="PS51186"/>
    </source>
</evidence>
<dbReference type="Gene3D" id="3.40.630.30">
    <property type="match status" value="1"/>
</dbReference>
<evidence type="ECO:0000313" key="5">
    <source>
        <dbReference type="EMBL" id="RKR87009.1"/>
    </source>
</evidence>
<accession>A0A495JG17</accession>
<evidence type="ECO:0000313" key="6">
    <source>
        <dbReference type="Proteomes" id="UP000277671"/>
    </source>
</evidence>
<dbReference type="Pfam" id="PF13302">
    <property type="entry name" value="Acetyltransf_3"/>
    <property type="match status" value="1"/>
</dbReference>
<dbReference type="PROSITE" id="PS51186">
    <property type="entry name" value="GNAT"/>
    <property type="match status" value="1"/>
</dbReference>
<evidence type="ECO:0000256" key="1">
    <source>
        <dbReference type="ARBA" id="ARBA00022679"/>
    </source>
</evidence>
<keyword evidence="2" id="KW-0012">Acyltransferase</keyword>
<keyword evidence="5" id="KW-0687">Ribonucleoprotein</keyword>
<proteinExistence type="inferred from homology"/>